<gene>
    <name evidence="1" type="ORF">BN1012_Phect1873</name>
</gene>
<dbReference type="KEGG" id="pect:BN1012_Phect1873"/>
<dbReference type="RefSeq" id="WP_052534306.1">
    <property type="nucleotide sequence ID" value="NZ_HG966617.1"/>
</dbReference>
<dbReference type="Proteomes" id="UP000032160">
    <property type="component" value="Chromosome I"/>
</dbReference>
<name>X5MNF5_9HYPH</name>
<evidence type="ECO:0008006" key="3">
    <source>
        <dbReference type="Google" id="ProtNLM"/>
    </source>
</evidence>
<reference evidence="1 2" key="1">
    <citation type="journal article" date="2014" name="Front. Genet.">
        <title>Genome and metabolic network of "Candidatus Phaeomarinobacter ectocarpi" Ec32, a new candidate genus of Alphaproteobacteria frequently associated with brown algae.</title>
        <authorList>
            <person name="Dittami S.M."/>
            <person name="Barbeyron T."/>
            <person name="Boyen C."/>
            <person name="Cambefort J."/>
            <person name="Collet G."/>
            <person name="Delage L."/>
            <person name="Gobet A."/>
            <person name="Groisillier A."/>
            <person name="Leblanc C."/>
            <person name="Michel G."/>
            <person name="Scornet D."/>
            <person name="Siegel A."/>
            <person name="Tapia J.E."/>
            <person name="Tonon T."/>
        </authorList>
    </citation>
    <scope>NUCLEOTIDE SEQUENCE [LARGE SCALE GENOMIC DNA]</scope>
    <source>
        <strain evidence="1 2">Ec32</strain>
    </source>
</reference>
<proteinExistence type="predicted"/>
<dbReference type="Pfam" id="PF07310">
    <property type="entry name" value="PAS_5"/>
    <property type="match status" value="1"/>
</dbReference>
<organism evidence="1 2">
    <name type="scientific">Candidatus Phaeomarinibacter ectocarpi</name>
    <dbReference type="NCBI Taxonomy" id="1458461"/>
    <lineage>
        <taxon>Bacteria</taxon>
        <taxon>Pseudomonadati</taxon>
        <taxon>Pseudomonadota</taxon>
        <taxon>Alphaproteobacteria</taxon>
        <taxon>Hyphomicrobiales</taxon>
        <taxon>Parvibaculaceae</taxon>
        <taxon>Candidatus Phaeomarinibacter</taxon>
    </lineage>
</organism>
<dbReference type="STRING" id="1458461.BN1012_Phect1873"/>
<dbReference type="HOGENOM" id="CLU_1352586_0_0_5"/>
<accession>X5MNF5</accession>
<dbReference type="EMBL" id="HG966617">
    <property type="protein sequence ID" value="CDO60086.1"/>
    <property type="molecule type" value="Genomic_DNA"/>
</dbReference>
<dbReference type="InterPro" id="IPR009922">
    <property type="entry name" value="DUF1457"/>
</dbReference>
<protein>
    <recommendedName>
        <fullName evidence="3">PAS domain-containing protein</fullName>
    </recommendedName>
</protein>
<dbReference type="AlphaFoldDB" id="X5MNF5"/>
<sequence>MATPAQTAANEAARKAARRSPLLKLAPFEAYADPVCALKDPRLVALHDYWRGKRVSKPIPAREDVHPRDFVNHLPRVFLIDVLPDGGFAFRLAGTAIVDLFGCEPTGKSLLDALGPQAARLASAVFTAVVEYGRPMRTLGAMDWWTPPKEASFEAPAHDLAHMTFEAVHMPLSPNGAEVDIIMCALVAYSGDDQPPFPEIGI</sequence>
<dbReference type="OrthoDB" id="8480244at2"/>
<evidence type="ECO:0000313" key="1">
    <source>
        <dbReference type="EMBL" id="CDO60086.1"/>
    </source>
</evidence>
<keyword evidence="2" id="KW-1185">Reference proteome</keyword>
<evidence type="ECO:0000313" key="2">
    <source>
        <dbReference type="Proteomes" id="UP000032160"/>
    </source>
</evidence>